<dbReference type="AlphaFoldDB" id="A0A0F5IZ67"/>
<evidence type="ECO:0000313" key="3">
    <source>
        <dbReference type="Proteomes" id="UP000033035"/>
    </source>
</evidence>
<dbReference type="Pfam" id="PF16249">
    <property type="entry name" value="DUF4906"/>
    <property type="match status" value="1"/>
</dbReference>
<evidence type="ECO:0000259" key="1">
    <source>
        <dbReference type="Pfam" id="PF16249"/>
    </source>
</evidence>
<comment type="caution">
    <text evidence="2">The sequence shown here is derived from an EMBL/GenBank/DDBJ whole genome shotgun (WGS) entry which is preliminary data.</text>
</comment>
<sequence length="692" mass="77529">MNKILYTGIILALLFSVGCSQEEVGTGREEGAVVQNFRLCPEPVQIVVSSDKEGESRLSTRAEVENDARINNLTVLQFDWDQGTDGGDGSTAPCVTSRYLRAPEPKEGTEDVYSIGLRAKDKQTQYLIFIANAGSVFQQYEGKTLADFRKETVSLNQKTTSSDNVLMIGAVRVPVTATENPEPHSLTLKRLVARIRFSWQAKPTVTNTTFTPSVLQLKNVPKTLVYIDGVEPASSDYPEKTEENFRDYTSIVDRIEDGFTWYIPLNRRSKKGNVKSIWEKNGENAPDDFCTYIELAGVYRTPNMPDQLATYRFYVGGNLADDYNVYQNYNYEVKAEITGVNTFDKRVTSRNFSYYKTANSFLIAPEKGELLSFSPYDAPGTDVNGTDIVYKEQLIEGRYSKVDAVKLIWQTSDNLITVSHGQGMISVKPNEAGTSGNALIGAYDEAGDMLWSWHIWVTPYAGIVNDNETNVLVGTLHTYNNQVWMDRNLGALNTLTPAVPELMYQWGRKDPFLKDQMYTADGSSFSFSTNAIPVDPFLSSVKAPTTFYTRSNAGSWYGDAGQIEGLWQDNIKTVFDPCPYGWRVPQNGSWNGFKQNVNFFTWYFDRYSEYTGAGQKVIYRLGGKIQYGDGSLQPLRTYGYLWSSTRAEGTDNAYSLYHESKPASGNLSNGVVDPNRLQSQAFGFSVRCVKIK</sequence>
<accession>A0A0F5IZ67</accession>
<dbReference type="Proteomes" id="UP000033035">
    <property type="component" value="Unassembled WGS sequence"/>
</dbReference>
<protein>
    <recommendedName>
        <fullName evidence="1">DUF4906 domain-containing protein</fullName>
    </recommendedName>
</protein>
<gene>
    <name evidence="2" type="ORF">HMPREF1536_04018</name>
</gene>
<dbReference type="Gene3D" id="2.60.40.2580">
    <property type="match status" value="1"/>
</dbReference>
<proteinExistence type="predicted"/>
<feature type="domain" description="DUF4906" evidence="1">
    <location>
        <begin position="260"/>
        <end position="334"/>
    </location>
</feature>
<dbReference type="PROSITE" id="PS51257">
    <property type="entry name" value="PROKAR_LIPOPROTEIN"/>
    <property type="match status" value="1"/>
</dbReference>
<dbReference type="InterPro" id="IPR032594">
    <property type="entry name" value="DUF4906"/>
</dbReference>
<reference evidence="2 3" key="1">
    <citation type="submission" date="2013-04" db="EMBL/GenBank/DDBJ databases">
        <title>The Genome Sequence of Parabacteroides gordonii DSM 23371.</title>
        <authorList>
            <consortium name="The Broad Institute Genomics Platform"/>
            <person name="Earl A."/>
            <person name="Ward D."/>
            <person name="Feldgarden M."/>
            <person name="Gevers D."/>
            <person name="Martens E."/>
            <person name="Sakamoto M."/>
            <person name="Benno Y."/>
            <person name="Suzuki N."/>
            <person name="Matsunaga N."/>
            <person name="Koshihara K."/>
            <person name="Seki M."/>
            <person name="Komiya H."/>
            <person name="Walker B."/>
            <person name="Young S."/>
            <person name="Zeng Q."/>
            <person name="Gargeya S."/>
            <person name="Fitzgerald M."/>
            <person name="Haas B."/>
            <person name="Abouelleil A."/>
            <person name="Allen A.W."/>
            <person name="Alvarado L."/>
            <person name="Arachchi H.M."/>
            <person name="Berlin A.M."/>
            <person name="Chapman S.B."/>
            <person name="Gainer-Dewar J."/>
            <person name="Goldberg J."/>
            <person name="Griggs A."/>
            <person name="Gujja S."/>
            <person name="Hansen M."/>
            <person name="Howarth C."/>
            <person name="Imamovic A."/>
            <person name="Ireland A."/>
            <person name="Larimer J."/>
            <person name="McCowan C."/>
            <person name="Murphy C."/>
            <person name="Pearson M."/>
            <person name="Poon T.W."/>
            <person name="Priest M."/>
            <person name="Roberts A."/>
            <person name="Saif S."/>
            <person name="Shea T."/>
            <person name="Sisk P."/>
            <person name="Sykes S."/>
            <person name="Wortman J."/>
            <person name="Nusbaum C."/>
            <person name="Birren B."/>
        </authorList>
    </citation>
    <scope>NUCLEOTIDE SEQUENCE [LARGE SCALE GENOMIC DNA]</scope>
    <source>
        <strain evidence="2 3">MS-1</strain>
    </source>
</reference>
<dbReference type="PATRIC" id="fig|1203610.3.peg.4095"/>
<dbReference type="EMBL" id="AQHW01000020">
    <property type="protein sequence ID" value="KKB50482.1"/>
    <property type="molecule type" value="Genomic_DNA"/>
</dbReference>
<dbReference type="HOGENOM" id="CLU_025673_0_0_10"/>
<dbReference type="STRING" id="1203610.HMPREF1536_04018"/>
<name>A0A0F5IZ67_9BACT</name>
<dbReference type="RefSeq" id="WP_028729446.1">
    <property type="nucleotide sequence ID" value="NZ_KE386763.1"/>
</dbReference>
<keyword evidence="3" id="KW-1185">Reference proteome</keyword>
<evidence type="ECO:0000313" key="2">
    <source>
        <dbReference type="EMBL" id="KKB50482.1"/>
    </source>
</evidence>
<organism evidence="2 3">
    <name type="scientific">Parabacteroides gordonii MS-1 = DSM 23371</name>
    <dbReference type="NCBI Taxonomy" id="1203610"/>
    <lineage>
        <taxon>Bacteria</taxon>
        <taxon>Pseudomonadati</taxon>
        <taxon>Bacteroidota</taxon>
        <taxon>Bacteroidia</taxon>
        <taxon>Bacteroidales</taxon>
        <taxon>Tannerellaceae</taxon>
        <taxon>Parabacteroides</taxon>
    </lineage>
</organism>